<proteinExistence type="predicted"/>
<dbReference type="AlphaFoldDB" id="A0AAE0PBK6"/>
<name>A0AAE0PBK6_SORBR</name>
<dbReference type="SUPFAM" id="SSF51322">
    <property type="entry name" value="Cyanovirin-N"/>
    <property type="match status" value="1"/>
</dbReference>
<protein>
    <recommendedName>
        <fullName evidence="4">Cyanovirin-N domain-containing protein</fullName>
    </recommendedName>
</protein>
<keyword evidence="3" id="KW-1185">Reference proteome</keyword>
<evidence type="ECO:0008006" key="4">
    <source>
        <dbReference type="Google" id="ProtNLM"/>
    </source>
</evidence>
<evidence type="ECO:0000313" key="3">
    <source>
        <dbReference type="Proteomes" id="UP001281003"/>
    </source>
</evidence>
<dbReference type="Proteomes" id="UP001281003">
    <property type="component" value="Unassembled WGS sequence"/>
</dbReference>
<reference evidence="2" key="2">
    <citation type="submission" date="2023-07" db="EMBL/GenBank/DDBJ databases">
        <authorList>
            <consortium name="Lawrence Berkeley National Laboratory"/>
            <person name="Haridas S."/>
            <person name="Hensen N."/>
            <person name="Bonometti L."/>
            <person name="Westerberg I."/>
            <person name="Brannstrom I.O."/>
            <person name="Guillou S."/>
            <person name="Cros-Aarteil S."/>
            <person name="Calhoun S."/>
            <person name="Kuo A."/>
            <person name="Mondo S."/>
            <person name="Pangilinan J."/>
            <person name="Riley R."/>
            <person name="LaButti K."/>
            <person name="Andreopoulos B."/>
            <person name="Lipzen A."/>
            <person name="Chen C."/>
            <person name="Yanf M."/>
            <person name="Daum C."/>
            <person name="Ng V."/>
            <person name="Clum A."/>
            <person name="Steindorff A."/>
            <person name="Ohm R."/>
            <person name="Martin F."/>
            <person name="Silar P."/>
            <person name="Natvig D."/>
            <person name="Lalanne C."/>
            <person name="Gautier V."/>
            <person name="Ament-velasquez S.L."/>
            <person name="Kruys A."/>
            <person name="Hutchinson M.I."/>
            <person name="Powell A.J."/>
            <person name="Barry K."/>
            <person name="Miller A.N."/>
            <person name="Grigoriev I.V."/>
            <person name="Debuchy R."/>
            <person name="Gladieux P."/>
            <person name="Thoren M.H."/>
            <person name="Johannesson H."/>
        </authorList>
    </citation>
    <scope>NUCLEOTIDE SEQUENCE</scope>
    <source>
        <strain evidence="2">FGSC 1904</strain>
    </source>
</reference>
<reference evidence="2" key="1">
    <citation type="journal article" date="2023" name="Mol. Phylogenet. Evol.">
        <title>Genome-scale phylogeny and comparative genomics of the fungal order Sordariales.</title>
        <authorList>
            <person name="Hensen N."/>
            <person name="Bonometti L."/>
            <person name="Westerberg I."/>
            <person name="Brannstrom I.O."/>
            <person name="Guillou S."/>
            <person name="Cros-Aarteil S."/>
            <person name="Calhoun S."/>
            <person name="Haridas S."/>
            <person name="Kuo A."/>
            <person name="Mondo S."/>
            <person name="Pangilinan J."/>
            <person name="Riley R."/>
            <person name="LaButti K."/>
            <person name="Andreopoulos B."/>
            <person name="Lipzen A."/>
            <person name="Chen C."/>
            <person name="Yan M."/>
            <person name="Daum C."/>
            <person name="Ng V."/>
            <person name="Clum A."/>
            <person name="Steindorff A."/>
            <person name="Ohm R.A."/>
            <person name="Martin F."/>
            <person name="Silar P."/>
            <person name="Natvig D.O."/>
            <person name="Lalanne C."/>
            <person name="Gautier V."/>
            <person name="Ament-Velasquez S.L."/>
            <person name="Kruys A."/>
            <person name="Hutchinson M.I."/>
            <person name="Powell A.J."/>
            <person name="Barry K."/>
            <person name="Miller A.N."/>
            <person name="Grigoriev I.V."/>
            <person name="Debuchy R."/>
            <person name="Gladieux P."/>
            <person name="Hiltunen Thoren M."/>
            <person name="Johannesson H."/>
        </authorList>
    </citation>
    <scope>NUCLEOTIDE SEQUENCE</scope>
    <source>
        <strain evidence="2">FGSC 1904</strain>
    </source>
</reference>
<accession>A0AAE0PBK6</accession>
<evidence type="ECO:0000256" key="1">
    <source>
        <dbReference type="SAM" id="SignalP"/>
    </source>
</evidence>
<dbReference type="InterPro" id="IPR036673">
    <property type="entry name" value="Cyanovirin-N_sf"/>
</dbReference>
<feature type="chain" id="PRO_5042157097" description="Cyanovirin-N domain-containing protein" evidence="1">
    <location>
        <begin position="20"/>
        <end position="185"/>
    </location>
</feature>
<dbReference type="Gene3D" id="2.30.60.10">
    <property type="entry name" value="Cyanovirin-N"/>
    <property type="match status" value="1"/>
</dbReference>
<dbReference type="EMBL" id="JAUTDP010000008">
    <property type="protein sequence ID" value="KAK3396942.1"/>
    <property type="molecule type" value="Genomic_DNA"/>
</dbReference>
<comment type="caution">
    <text evidence="2">The sequence shown here is derived from an EMBL/GenBank/DDBJ whole genome shotgun (WGS) entry which is preliminary data.</text>
</comment>
<feature type="signal peptide" evidence="1">
    <location>
        <begin position="1"/>
        <end position="19"/>
    </location>
</feature>
<evidence type="ECO:0000313" key="2">
    <source>
        <dbReference type="EMBL" id="KAK3396942.1"/>
    </source>
</evidence>
<organism evidence="2 3">
    <name type="scientific">Sordaria brevicollis</name>
    <dbReference type="NCBI Taxonomy" id="83679"/>
    <lineage>
        <taxon>Eukaryota</taxon>
        <taxon>Fungi</taxon>
        <taxon>Dikarya</taxon>
        <taxon>Ascomycota</taxon>
        <taxon>Pezizomycotina</taxon>
        <taxon>Sordariomycetes</taxon>
        <taxon>Sordariomycetidae</taxon>
        <taxon>Sordariales</taxon>
        <taxon>Sordariaceae</taxon>
        <taxon>Sordaria</taxon>
    </lineage>
</organism>
<keyword evidence="1" id="KW-0732">Signal</keyword>
<gene>
    <name evidence="2" type="ORF">B0T20DRAFT_480543</name>
</gene>
<sequence length="185" mass="20597">MQLPLLLAFGAIAITSTEASYPYGSNFHLSCANYTSITDNLVIYAHCKLNPNRPQDKQFGDPEHGGWRATSLDLNKCLWYDPSETTLQWIAPFCNMALVDTPPKMRNHTGLQPAPLLQDVCRNCSFTNSTPRPGSKDSFDNVPGERLLKCDCRNYVNQTHSVSVNLAQHIYNGPDSRLSCFGRTG</sequence>